<dbReference type="InterPro" id="IPR002078">
    <property type="entry name" value="Sigma_54_int"/>
</dbReference>
<dbReference type="PANTHER" id="PTHR32071">
    <property type="entry name" value="TRANSCRIPTIONAL REGULATORY PROTEIN"/>
    <property type="match status" value="1"/>
</dbReference>
<protein>
    <submittedName>
        <fullName evidence="6">Putative two-component response regulator ARR21</fullName>
    </submittedName>
</protein>
<dbReference type="SUPFAM" id="SSF52172">
    <property type="entry name" value="CheY-like"/>
    <property type="match status" value="1"/>
</dbReference>
<dbReference type="PROSITE" id="PS50110">
    <property type="entry name" value="RESPONSE_REGULATORY"/>
    <property type="match status" value="1"/>
</dbReference>
<keyword evidence="1" id="KW-0547">Nucleotide-binding</keyword>
<dbReference type="InterPro" id="IPR027417">
    <property type="entry name" value="P-loop_NTPase"/>
</dbReference>
<evidence type="ECO:0000259" key="4">
    <source>
        <dbReference type="PROSITE" id="PS50045"/>
    </source>
</evidence>
<proteinExistence type="predicted"/>
<feature type="non-terminal residue" evidence="6">
    <location>
        <position position="154"/>
    </location>
</feature>
<dbReference type="PROSITE" id="PS00676">
    <property type="entry name" value="SIGMA54_INTERACT_2"/>
    <property type="match status" value="1"/>
</dbReference>
<dbReference type="GO" id="GO:0005524">
    <property type="term" value="F:ATP binding"/>
    <property type="evidence" value="ECO:0007669"/>
    <property type="project" value="UniProtKB-KW"/>
</dbReference>
<dbReference type="EMBL" id="BKCJ011182543">
    <property type="protein sequence ID" value="GFD00082.1"/>
    <property type="molecule type" value="Genomic_DNA"/>
</dbReference>
<sequence>MSHNVLVVDDEPKLCDLLASALGQNDIHVFTAGNGLHALAVLEREDIDLVISDWRMPGMDGPQLLSEIKQRFPQLPVIVMTAYSTPFVAVNCAAIPEGLLESEMFGHKKGAFTGAVSDRVGRFQQADKGTLFLDEVGDMPLALQAKILRALQER</sequence>
<reference evidence="6" key="1">
    <citation type="journal article" date="2019" name="Sci. Rep.">
        <title>Draft genome of Tanacetum cinerariifolium, the natural source of mosquito coil.</title>
        <authorList>
            <person name="Yamashiro T."/>
            <person name="Shiraishi A."/>
            <person name="Satake H."/>
            <person name="Nakayama K."/>
        </authorList>
    </citation>
    <scope>NUCLEOTIDE SEQUENCE</scope>
</reference>
<organism evidence="6">
    <name type="scientific">Tanacetum cinerariifolium</name>
    <name type="common">Dalmatian daisy</name>
    <name type="synonym">Chrysanthemum cinerariifolium</name>
    <dbReference type="NCBI Taxonomy" id="118510"/>
    <lineage>
        <taxon>Eukaryota</taxon>
        <taxon>Viridiplantae</taxon>
        <taxon>Streptophyta</taxon>
        <taxon>Embryophyta</taxon>
        <taxon>Tracheophyta</taxon>
        <taxon>Spermatophyta</taxon>
        <taxon>Magnoliopsida</taxon>
        <taxon>eudicotyledons</taxon>
        <taxon>Gunneridae</taxon>
        <taxon>Pentapetalae</taxon>
        <taxon>asterids</taxon>
        <taxon>campanulids</taxon>
        <taxon>Asterales</taxon>
        <taxon>Asteraceae</taxon>
        <taxon>Asteroideae</taxon>
        <taxon>Anthemideae</taxon>
        <taxon>Anthemidinae</taxon>
        <taxon>Tanacetum</taxon>
    </lineage>
</organism>
<feature type="modified residue" description="4-aspartylphosphate" evidence="3">
    <location>
        <position position="53"/>
    </location>
</feature>
<evidence type="ECO:0000256" key="3">
    <source>
        <dbReference type="PROSITE-ProRule" id="PRU00169"/>
    </source>
</evidence>
<dbReference type="PROSITE" id="PS50045">
    <property type="entry name" value="SIGMA54_INTERACT_4"/>
    <property type="match status" value="1"/>
</dbReference>
<evidence type="ECO:0000259" key="5">
    <source>
        <dbReference type="PROSITE" id="PS50110"/>
    </source>
</evidence>
<evidence type="ECO:0000256" key="1">
    <source>
        <dbReference type="ARBA" id="ARBA00022741"/>
    </source>
</evidence>
<keyword evidence="2" id="KW-0067">ATP-binding</keyword>
<dbReference type="GO" id="GO:0006355">
    <property type="term" value="P:regulation of DNA-templated transcription"/>
    <property type="evidence" value="ECO:0007669"/>
    <property type="project" value="InterPro"/>
</dbReference>
<dbReference type="CDD" id="cd00009">
    <property type="entry name" value="AAA"/>
    <property type="match status" value="1"/>
</dbReference>
<dbReference type="GO" id="GO:0003677">
    <property type="term" value="F:DNA binding"/>
    <property type="evidence" value="ECO:0007669"/>
    <property type="project" value="UniProtKB-KW"/>
</dbReference>
<dbReference type="InterPro" id="IPR025943">
    <property type="entry name" value="Sigma_54_int_dom_ATP-bd_2"/>
</dbReference>
<gene>
    <name evidence="6" type="ORF">Tci_872051</name>
</gene>
<dbReference type="SUPFAM" id="SSF52540">
    <property type="entry name" value="P-loop containing nucleoside triphosphate hydrolases"/>
    <property type="match status" value="1"/>
</dbReference>
<dbReference type="AlphaFoldDB" id="A0A699SQ90"/>
<dbReference type="Pfam" id="PF00158">
    <property type="entry name" value="Sigma54_activat"/>
    <property type="match status" value="1"/>
</dbReference>
<feature type="domain" description="Response regulatory" evidence="5">
    <location>
        <begin position="4"/>
        <end position="112"/>
    </location>
</feature>
<evidence type="ECO:0000313" key="6">
    <source>
        <dbReference type="EMBL" id="GFD00082.1"/>
    </source>
</evidence>
<dbReference type="Gene3D" id="3.40.50.300">
    <property type="entry name" value="P-loop containing nucleotide triphosphate hydrolases"/>
    <property type="match status" value="1"/>
</dbReference>
<dbReference type="InterPro" id="IPR011006">
    <property type="entry name" value="CheY-like_superfamily"/>
</dbReference>
<dbReference type="Gene3D" id="3.40.50.2300">
    <property type="match status" value="1"/>
</dbReference>
<dbReference type="GO" id="GO:0000160">
    <property type="term" value="P:phosphorelay signal transduction system"/>
    <property type="evidence" value="ECO:0007669"/>
    <property type="project" value="InterPro"/>
</dbReference>
<dbReference type="InterPro" id="IPR001789">
    <property type="entry name" value="Sig_transdc_resp-reg_receiver"/>
</dbReference>
<dbReference type="SMART" id="SM00448">
    <property type="entry name" value="REC"/>
    <property type="match status" value="1"/>
</dbReference>
<feature type="domain" description="Sigma-54 factor interaction" evidence="4">
    <location>
        <begin position="86"/>
        <end position="154"/>
    </location>
</feature>
<name>A0A699SQ90_TANCI</name>
<comment type="caution">
    <text evidence="6">The sequence shown here is derived from an EMBL/GenBank/DDBJ whole genome shotgun (WGS) entry which is preliminary data.</text>
</comment>
<accession>A0A699SQ90</accession>
<keyword evidence="3" id="KW-0597">Phosphoprotein</keyword>
<evidence type="ECO:0000256" key="2">
    <source>
        <dbReference type="ARBA" id="ARBA00022840"/>
    </source>
</evidence>